<evidence type="ECO:0000313" key="11">
    <source>
        <dbReference type="Proteomes" id="UP000641741"/>
    </source>
</evidence>
<proteinExistence type="inferred from homology"/>
<dbReference type="Pfam" id="PF02811">
    <property type="entry name" value="PHP"/>
    <property type="match status" value="1"/>
</dbReference>
<evidence type="ECO:0000256" key="7">
    <source>
        <dbReference type="ARBA" id="ARBA00049158"/>
    </source>
</evidence>
<reference evidence="10 11" key="1">
    <citation type="submission" date="2020-08" db="EMBL/GenBank/DDBJ databases">
        <title>Genome public.</title>
        <authorList>
            <person name="Liu C."/>
            <person name="Sun Q."/>
        </authorList>
    </citation>
    <scope>NUCLEOTIDE SEQUENCE [LARGE SCALE GENOMIC DNA]</scope>
    <source>
        <strain evidence="10 11">M2</strain>
    </source>
</reference>
<dbReference type="PANTHER" id="PTHR21039">
    <property type="entry name" value="HISTIDINOL PHOSPHATASE-RELATED"/>
    <property type="match status" value="1"/>
</dbReference>
<evidence type="ECO:0000259" key="9">
    <source>
        <dbReference type="SMART" id="SM00481"/>
    </source>
</evidence>
<dbReference type="SUPFAM" id="SSF89550">
    <property type="entry name" value="PHP domain-like"/>
    <property type="match status" value="1"/>
</dbReference>
<protein>
    <recommendedName>
        <fullName evidence="3 8">Histidinol-phosphatase</fullName>
        <shortName evidence="8">HolPase</shortName>
        <ecNumber evidence="3 8">3.1.3.15</ecNumber>
    </recommendedName>
</protein>
<dbReference type="InterPro" id="IPR003141">
    <property type="entry name" value="Pol/His_phosphatase_N"/>
</dbReference>
<evidence type="ECO:0000256" key="5">
    <source>
        <dbReference type="ARBA" id="ARBA00022801"/>
    </source>
</evidence>
<dbReference type="Proteomes" id="UP000641741">
    <property type="component" value="Unassembled WGS sequence"/>
</dbReference>
<evidence type="ECO:0000256" key="2">
    <source>
        <dbReference type="ARBA" id="ARBA00009152"/>
    </source>
</evidence>
<dbReference type="InterPro" id="IPR010140">
    <property type="entry name" value="Histidinol_P_phosphatase_HisJ"/>
</dbReference>
<comment type="similarity">
    <text evidence="2 8">Belongs to the PHP hydrolase family. HisK subfamily.</text>
</comment>
<keyword evidence="4 8" id="KW-0028">Amino-acid biosynthesis</keyword>
<dbReference type="SMART" id="SM00481">
    <property type="entry name" value="POLIIIAc"/>
    <property type="match status" value="1"/>
</dbReference>
<name>A0ABR7GK56_9FIRM</name>
<dbReference type="InterPro" id="IPR004013">
    <property type="entry name" value="PHP_dom"/>
</dbReference>
<gene>
    <name evidence="10" type="ORF">H8S02_01920</name>
</gene>
<comment type="pathway">
    <text evidence="1 8">Amino-acid biosynthesis; L-histidine biosynthesis; L-histidine from 5-phospho-alpha-D-ribose 1-diphosphate: step 8/9.</text>
</comment>
<evidence type="ECO:0000256" key="6">
    <source>
        <dbReference type="ARBA" id="ARBA00023102"/>
    </source>
</evidence>
<dbReference type="EMBL" id="JACOPK010000002">
    <property type="protein sequence ID" value="MBC5694707.1"/>
    <property type="molecule type" value="Genomic_DNA"/>
</dbReference>
<dbReference type="PANTHER" id="PTHR21039:SF0">
    <property type="entry name" value="HISTIDINOL-PHOSPHATASE"/>
    <property type="match status" value="1"/>
</dbReference>
<evidence type="ECO:0000256" key="3">
    <source>
        <dbReference type="ARBA" id="ARBA00013085"/>
    </source>
</evidence>
<dbReference type="Gene3D" id="3.20.20.140">
    <property type="entry name" value="Metal-dependent hydrolases"/>
    <property type="match status" value="1"/>
</dbReference>
<evidence type="ECO:0000256" key="1">
    <source>
        <dbReference type="ARBA" id="ARBA00004970"/>
    </source>
</evidence>
<keyword evidence="5 8" id="KW-0378">Hydrolase</keyword>
<keyword evidence="11" id="KW-1185">Reference proteome</keyword>
<feature type="domain" description="Polymerase/histidinol phosphatase N-terminal" evidence="9">
    <location>
        <begin position="3"/>
        <end position="87"/>
    </location>
</feature>
<evidence type="ECO:0000313" key="10">
    <source>
        <dbReference type="EMBL" id="MBC5694707.1"/>
    </source>
</evidence>
<keyword evidence="6 8" id="KW-0368">Histidine biosynthesis</keyword>
<organism evidence="10 11">
    <name type="scientific">Agathobaculum hominis</name>
    <dbReference type="NCBI Taxonomy" id="2763014"/>
    <lineage>
        <taxon>Bacteria</taxon>
        <taxon>Bacillati</taxon>
        <taxon>Bacillota</taxon>
        <taxon>Clostridia</taxon>
        <taxon>Eubacteriales</taxon>
        <taxon>Butyricicoccaceae</taxon>
        <taxon>Agathobaculum</taxon>
    </lineage>
</organism>
<sequence>MRVDLHMHTGYSADADFPQTIDDKIAACERAGLDIIGLTDHLDFFRRRPPEENRDAESCVREAWEKRRPAGNGGIEVLAGIEIGQIHVDPAADDFVRTHPLDMVIGSMHAMPDDLDIYFHEYEKLDCDAFLHEYFDEVLKMEEHGGFDVLAHIDYPLRVMKYDGYTPSFDHFMDRVEQVLRSCIDRGYALELNAAGLGGWQKRVGPPQNVLYEYRRMGGERISIGSDAHTLAAVGRGFDDSVRNAQDAGFTYVTVFRERKPHFVPLG</sequence>
<dbReference type="RefSeq" id="WP_186969017.1">
    <property type="nucleotide sequence ID" value="NZ_JACOPK010000002.1"/>
</dbReference>
<comment type="caution">
    <text evidence="10">The sequence shown here is derived from an EMBL/GenBank/DDBJ whole genome shotgun (WGS) entry which is preliminary data.</text>
</comment>
<evidence type="ECO:0000256" key="4">
    <source>
        <dbReference type="ARBA" id="ARBA00022605"/>
    </source>
</evidence>
<dbReference type="NCBIfam" id="TIGR01856">
    <property type="entry name" value="hisJ_fam"/>
    <property type="match status" value="1"/>
</dbReference>
<evidence type="ECO:0000256" key="8">
    <source>
        <dbReference type="RuleBase" id="RU366003"/>
    </source>
</evidence>
<accession>A0ABR7GK56</accession>
<dbReference type="EC" id="3.1.3.15" evidence="3 8"/>
<comment type="catalytic activity">
    <reaction evidence="7 8">
        <text>L-histidinol phosphate + H2O = L-histidinol + phosphate</text>
        <dbReference type="Rhea" id="RHEA:14465"/>
        <dbReference type="ChEBI" id="CHEBI:15377"/>
        <dbReference type="ChEBI" id="CHEBI:43474"/>
        <dbReference type="ChEBI" id="CHEBI:57699"/>
        <dbReference type="ChEBI" id="CHEBI:57980"/>
        <dbReference type="EC" id="3.1.3.15"/>
    </reaction>
</comment>
<dbReference type="InterPro" id="IPR016195">
    <property type="entry name" value="Pol/histidinol_Pase-like"/>
</dbReference>